<dbReference type="EMBL" id="CM000837">
    <property type="protein sequence ID" value="KRH62052.1"/>
    <property type="molecule type" value="Genomic_DNA"/>
</dbReference>
<gene>
    <name evidence="1" type="ORF">GLYMA_04G082800</name>
</gene>
<keyword evidence="3" id="KW-1185">Reference proteome</keyword>
<reference evidence="1 2" key="1">
    <citation type="journal article" date="2010" name="Nature">
        <title>Genome sequence of the palaeopolyploid soybean.</title>
        <authorList>
            <person name="Schmutz J."/>
            <person name="Cannon S.B."/>
            <person name="Schlueter J."/>
            <person name="Ma J."/>
            <person name="Mitros T."/>
            <person name="Nelson W."/>
            <person name="Hyten D.L."/>
            <person name="Song Q."/>
            <person name="Thelen J.J."/>
            <person name="Cheng J."/>
            <person name="Xu D."/>
            <person name="Hellsten U."/>
            <person name="May G.D."/>
            <person name="Yu Y."/>
            <person name="Sakurai T."/>
            <person name="Umezawa T."/>
            <person name="Bhattacharyya M.K."/>
            <person name="Sandhu D."/>
            <person name="Valliyodan B."/>
            <person name="Lindquist E."/>
            <person name="Peto M."/>
            <person name="Grant D."/>
            <person name="Shu S."/>
            <person name="Goodstein D."/>
            <person name="Barry K."/>
            <person name="Futrell-Griggs M."/>
            <person name="Abernathy B."/>
            <person name="Du J."/>
            <person name="Tian Z."/>
            <person name="Zhu L."/>
            <person name="Gill N."/>
            <person name="Joshi T."/>
            <person name="Libault M."/>
            <person name="Sethuraman A."/>
            <person name="Zhang X.-C."/>
            <person name="Shinozaki K."/>
            <person name="Nguyen H.T."/>
            <person name="Wing R.A."/>
            <person name="Cregan P."/>
            <person name="Specht J."/>
            <person name="Grimwood J."/>
            <person name="Rokhsar D."/>
            <person name="Stacey G."/>
            <person name="Shoemaker R.C."/>
            <person name="Jackson S.A."/>
        </authorList>
    </citation>
    <scope>NUCLEOTIDE SEQUENCE [LARGE SCALE GENOMIC DNA]</scope>
    <source>
        <strain evidence="2">cv. Williams 82</strain>
        <tissue evidence="1">Callus</tissue>
    </source>
</reference>
<protein>
    <submittedName>
        <fullName evidence="1 2">Uncharacterized protein</fullName>
    </submittedName>
</protein>
<proteinExistence type="predicted"/>
<accession>A0A0R0KE20</accession>
<sequence length="108" mass="12710">MATNKAFEKRMLGFHFEVTRHIDYAMQLDVGATSVHVIRVCSAVTIFKLVFDDFLARSCAVWCRWLHCHPFVHENYYSAMLLKMDYINSSLEALEDEFIDDFLSDEYE</sequence>
<dbReference type="EnsemblPlants" id="KRH62052">
    <property type="protein sequence ID" value="KRH62052"/>
    <property type="gene ID" value="GLYMA_04G082800"/>
</dbReference>
<evidence type="ECO:0000313" key="1">
    <source>
        <dbReference type="EMBL" id="KRH62052.1"/>
    </source>
</evidence>
<dbReference type="Gramene" id="KRH62052">
    <property type="protein sequence ID" value="KRH62052"/>
    <property type="gene ID" value="GLYMA_04G082800"/>
</dbReference>
<reference evidence="2" key="2">
    <citation type="submission" date="2018-02" db="UniProtKB">
        <authorList>
            <consortium name="EnsemblPlants"/>
        </authorList>
    </citation>
    <scope>IDENTIFICATION</scope>
    <source>
        <strain evidence="2">Williams 82</strain>
    </source>
</reference>
<dbReference type="AlphaFoldDB" id="A0A0R0KE20"/>
<evidence type="ECO:0000313" key="2">
    <source>
        <dbReference type="EnsemblPlants" id="KRH62052"/>
    </source>
</evidence>
<dbReference type="InParanoid" id="A0A0R0KE20"/>
<evidence type="ECO:0000313" key="3">
    <source>
        <dbReference type="Proteomes" id="UP000008827"/>
    </source>
</evidence>
<organism evidence="1">
    <name type="scientific">Glycine max</name>
    <name type="common">Soybean</name>
    <name type="synonym">Glycine hispida</name>
    <dbReference type="NCBI Taxonomy" id="3847"/>
    <lineage>
        <taxon>Eukaryota</taxon>
        <taxon>Viridiplantae</taxon>
        <taxon>Streptophyta</taxon>
        <taxon>Embryophyta</taxon>
        <taxon>Tracheophyta</taxon>
        <taxon>Spermatophyta</taxon>
        <taxon>Magnoliopsida</taxon>
        <taxon>eudicotyledons</taxon>
        <taxon>Gunneridae</taxon>
        <taxon>Pentapetalae</taxon>
        <taxon>rosids</taxon>
        <taxon>fabids</taxon>
        <taxon>Fabales</taxon>
        <taxon>Fabaceae</taxon>
        <taxon>Papilionoideae</taxon>
        <taxon>50 kb inversion clade</taxon>
        <taxon>NPAAA clade</taxon>
        <taxon>indigoferoid/millettioid clade</taxon>
        <taxon>Phaseoleae</taxon>
        <taxon>Glycine</taxon>
        <taxon>Glycine subgen. Soja</taxon>
    </lineage>
</organism>
<name>A0A0R0KE20_SOYBN</name>
<dbReference type="Proteomes" id="UP000008827">
    <property type="component" value="Chromosome 4"/>
</dbReference>
<reference evidence="1" key="3">
    <citation type="submission" date="2018-07" db="EMBL/GenBank/DDBJ databases">
        <title>WGS assembly of Glycine max.</title>
        <authorList>
            <person name="Schmutz J."/>
            <person name="Cannon S."/>
            <person name="Schlueter J."/>
            <person name="Ma J."/>
            <person name="Mitros T."/>
            <person name="Nelson W."/>
            <person name="Hyten D."/>
            <person name="Song Q."/>
            <person name="Thelen J."/>
            <person name="Cheng J."/>
            <person name="Xu D."/>
            <person name="Hellsten U."/>
            <person name="May G."/>
            <person name="Yu Y."/>
            <person name="Sakurai T."/>
            <person name="Umezawa T."/>
            <person name="Bhattacharyya M."/>
            <person name="Sandhu D."/>
            <person name="Valliyodan B."/>
            <person name="Lindquist E."/>
            <person name="Peto M."/>
            <person name="Grant D."/>
            <person name="Shu S."/>
            <person name="Goodstein D."/>
            <person name="Barry K."/>
            <person name="Futrell-Griggs M."/>
            <person name="Abernathy B."/>
            <person name="Du J."/>
            <person name="Tian Z."/>
            <person name="Zhu L."/>
            <person name="Gill N."/>
            <person name="Joshi T."/>
            <person name="Libault M."/>
            <person name="Sethuraman A."/>
            <person name="Zhang X."/>
            <person name="Shinozaki K."/>
            <person name="Nguyen H."/>
            <person name="Wing R."/>
            <person name="Cregan P."/>
            <person name="Specht J."/>
            <person name="Grimwood J."/>
            <person name="Rokhsar D."/>
            <person name="Stacey G."/>
            <person name="Shoemaker R."/>
            <person name="Jackson S."/>
        </authorList>
    </citation>
    <scope>NUCLEOTIDE SEQUENCE</scope>
    <source>
        <tissue evidence="1">Callus</tissue>
    </source>
</reference>